<gene>
    <name evidence="2" type="ORF">SISSUDRAFT_1057214</name>
</gene>
<organism evidence="2 3">
    <name type="scientific">Sistotremastrum suecicum HHB10207 ss-3</name>
    <dbReference type="NCBI Taxonomy" id="1314776"/>
    <lineage>
        <taxon>Eukaryota</taxon>
        <taxon>Fungi</taxon>
        <taxon>Dikarya</taxon>
        <taxon>Basidiomycota</taxon>
        <taxon>Agaricomycotina</taxon>
        <taxon>Agaricomycetes</taxon>
        <taxon>Sistotremastrales</taxon>
        <taxon>Sistotremastraceae</taxon>
        <taxon>Sistotremastrum</taxon>
    </lineage>
</organism>
<name>A0A166IZY4_9AGAM</name>
<accession>A0A166IZY4</accession>
<evidence type="ECO:0000256" key="1">
    <source>
        <dbReference type="SAM" id="MobiDB-lite"/>
    </source>
</evidence>
<evidence type="ECO:0000313" key="2">
    <source>
        <dbReference type="EMBL" id="KZT44240.1"/>
    </source>
</evidence>
<feature type="compositionally biased region" description="Low complexity" evidence="1">
    <location>
        <begin position="403"/>
        <end position="417"/>
    </location>
</feature>
<dbReference type="OrthoDB" id="2585251at2759"/>
<dbReference type="EMBL" id="KV428005">
    <property type="protein sequence ID" value="KZT44240.1"/>
    <property type="molecule type" value="Genomic_DNA"/>
</dbReference>
<evidence type="ECO:0000313" key="3">
    <source>
        <dbReference type="Proteomes" id="UP000076798"/>
    </source>
</evidence>
<proteinExistence type="predicted"/>
<keyword evidence="3" id="KW-1185">Reference proteome</keyword>
<reference evidence="2 3" key="1">
    <citation type="journal article" date="2016" name="Mol. Biol. Evol.">
        <title>Comparative Genomics of Early-Diverging Mushroom-Forming Fungi Provides Insights into the Origins of Lignocellulose Decay Capabilities.</title>
        <authorList>
            <person name="Nagy L.G."/>
            <person name="Riley R."/>
            <person name="Tritt A."/>
            <person name="Adam C."/>
            <person name="Daum C."/>
            <person name="Floudas D."/>
            <person name="Sun H."/>
            <person name="Yadav J.S."/>
            <person name="Pangilinan J."/>
            <person name="Larsson K.H."/>
            <person name="Matsuura K."/>
            <person name="Barry K."/>
            <person name="Labutti K."/>
            <person name="Kuo R."/>
            <person name="Ohm R.A."/>
            <person name="Bhattacharya S.S."/>
            <person name="Shirouzu T."/>
            <person name="Yoshinaga Y."/>
            <person name="Martin F.M."/>
            <person name="Grigoriev I.V."/>
            <person name="Hibbett D.S."/>
        </authorList>
    </citation>
    <scope>NUCLEOTIDE SEQUENCE [LARGE SCALE GENOMIC DNA]</scope>
    <source>
        <strain evidence="2 3">HHB10207 ss-3</strain>
    </source>
</reference>
<dbReference type="Proteomes" id="UP000076798">
    <property type="component" value="Unassembled WGS sequence"/>
</dbReference>
<dbReference type="AlphaFoldDB" id="A0A166IZY4"/>
<sequence>MLVAKGMRQAFRLATTATRGGGGRSIHIHALPRRPVQAAGGKSAIRQAGQYIAQMFTQGFSGTTNAVHSKSANLNSTIKSRFSLPVRHALSRPLGAPVLPRAPALPRSVAQVGLGTARNFSSARPIFQNLVENVPVAGRAFWEIDWDSEMRKKSEFKARAKKDKQSQYRKTKSVLKPKDASLVQISQGEELGQEETSSELSLYFQEPPTPSVTTYLSIPLAPTPTARLPLTSEAEGHSRPLALPALAHLHTQHETHSTRVASLFNRLDRARVWDRGVSCEASGDPSGLCTLLRVKFSGWTGEEVRAVIGLAGRDWCWIEEVRSRQEDDHLLDFSGELEDASRASSDLGSSTSFITKESSTAPELVMPVLDFSTSSASALAMTSHSPRFESIKSTPFTSPPTSSPSSPSLIPTSLHSLSDPDELNLSSEDEWHWSDQSSSDGEILSLPDDSSAIPLESWQGLDLGFSARFLERAGAERNIDAFS</sequence>
<dbReference type="STRING" id="1314776.A0A166IZY4"/>
<feature type="region of interest" description="Disordered" evidence="1">
    <location>
        <begin position="389"/>
        <end position="425"/>
    </location>
</feature>
<protein>
    <submittedName>
        <fullName evidence="2">Uncharacterized protein</fullName>
    </submittedName>
</protein>